<name>A0A243Q3Q9_9ACTN</name>
<dbReference type="OrthoDB" id="4377635at2"/>
<reference evidence="1 2" key="1">
    <citation type="submission" date="2017-05" db="EMBL/GenBank/DDBJ databases">
        <title>Biotechnological potential of actinobacteria isolated from South African environments.</title>
        <authorList>
            <person name="Le Roes-Hill M."/>
            <person name="Prins A."/>
            <person name="Durrell K.A."/>
        </authorList>
    </citation>
    <scope>NUCLEOTIDE SEQUENCE [LARGE SCALE GENOMIC DNA]</scope>
    <source>
        <strain evidence="1">BS2</strain>
    </source>
</reference>
<evidence type="ECO:0000313" key="1">
    <source>
        <dbReference type="EMBL" id="OUC75929.1"/>
    </source>
</evidence>
<organism evidence="1 2">
    <name type="scientific">Gordonia lacunae</name>
    <dbReference type="NCBI Taxonomy" id="417102"/>
    <lineage>
        <taxon>Bacteria</taxon>
        <taxon>Bacillati</taxon>
        <taxon>Actinomycetota</taxon>
        <taxon>Actinomycetes</taxon>
        <taxon>Mycobacteriales</taxon>
        <taxon>Gordoniaceae</taxon>
        <taxon>Gordonia</taxon>
    </lineage>
</organism>
<dbReference type="EMBL" id="NGFO01000045">
    <property type="protein sequence ID" value="OUC75929.1"/>
    <property type="molecule type" value="Genomic_DNA"/>
</dbReference>
<proteinExistence type="predicted"/>
<evidence type="ECO:0000313" key="2">
    <source>
        <dbReference type="Proteomes" id="UP000194632"/>
    </source>
</evidence>
<keyword evidence="2" id="KW-1185">Reference proteome</keyword>
<protein>
    <submittedName>
        <fullName evidence="1">Uncharacterized protein</fullName>
    </submittedName>
</protein>
<dbReference type="RefSeq" id="WP_086537681.1">
    <property type="nucleotide sequence ID" value="NZ_NGFO01000045.1"/>
</dbReference>
<dbReference type="AlphaFoldDB" id="A0A243Q3Q9"/>
<dbReference type="Proteomes" id="UP000194632">
    <property type="component" value="Unassembled WGS sequence"/>
</dbReference>
<gene>
    <name evidence="1" type="ORF">CA982_24180</name>
</gene>
<sequence>MGTLLTSDEFEIRLLFAESVPEVMQFVRDMVRQREPIALELEGSAHIVNLANVRHFSLVDQTADDETLDSDERTTVVLSIAEARE</sequence>
<comment type="caution">
    <text evidence="1">The sequence shown here is derived from an EMBL/GenBank/DDBJ whole genome shotgun (WGS) entry which is preliminary data.</text>
</comment>
<accession>A0A243Q3Q9</accession>